<dbReference type="GO" id="GO:0003824">
    <property type="term" value="F:catalytic activity"/>
    <property type="evidence" value="ECO:0007669"/>
    <property type="project" value="InterPro"/>
</dbReference>
<keyword evidence="1" id="KW-0812">Transmembrane</keyword>
<comment type="caution">
    <text evidence="4">The sequence shown here is derived from an EMBL/GenBank/DDBJ whole genome shotgun (WGS) entry which is preliminary data.</text>
</comment>
<dbReference type="InterPro" id="IPR000073">
    <property type="entry name" value="AB_hydrolase_1"/>
</dbReference>
<dbReference type="PANTHER" id="PTHR43689:SF8">
    <property type="entry name" value="ALPHA_BETA-HYDROLASES SUPERFAMILY PROTEIN"/>
    <property type="match status" value="1"/>
</dbReference>
<dbReference type="PANTHER" id="PTHR43689">
    <property type="entry name" value="HYDROLASE"/>
    <property type="match status" value="1"/>
</dbReference>
<keyword evidence="5" id="KW-1185">Reference proteome</keyword>
<dbReference type="EMBL" id="CAKOGP040001112">
    <property type="protein sequence ID" value="CAJ1942186.1"/>
    <property type="molecule type" value="Genomic_DNA"/>
</dbReference>
<keyword evidence="1" id="KW-1133">Transmembrane helix</keyword>
<name>A0AAD2CRI4_9STRA</name>
<evidence type="ECO:0000259" key="3">
    <source>
        <dbReference type="Pfam" id="PF12697"/>
    </source>
</evidence>
<proteinExistence type="predicted"/>
<keyword evidence="1" id="KW-0472">Membrane</keyword>
<feature type="signal peptide" evidence="2">
    <location>
        <begin position="1"/>
        <end position="18"/>
    </location>
</feature>
<feature type="domain" description="AB hydrolase-1" evidence="3">
    <location>
        <begin position="99"/>
        <end position="337"/>
    </location>
</feature>
<dbReference type="PRINTS" id="PR00111">
    <property type="entry name" value="ABHYDROLASE"/>
</dbReference>
<gene>
    <name evidence="4" type="ORF">CYCCA115_LOCUS7821</name>
</gene>
<evidence type="ECO:0000313" key="5">
    <source>
        <dbReference type="Proteomes" id="UP001295423"/>
    </source>
</evidence>
<reference evidence="4" key="1">
    <citation type="submission" date="2023-08" db="EMBL/GenBank/DDBJ databases">
        <authorList>
            <person name="Audoor S."/>
            <person name="Bilcke G."/>
        </authorList>
    </citation>
    <scope>NUCLEOTIDE SEQUENCE</scope>
</reference>
<dbReference type="Proteomes" id="UP001295423">
    <property type="component" value="Unassembled WGS sequence"/>
</dbReference>
<sequence>MKLGYCLSLATLLAPSHGFAPNDASSRGLLSSMKSTAMPDLTFTNPDTTGIEEQACIDAANKMKRVAVPVSAEVSSEGSVGISYIHWEAEKPKAGCPPLILIHGFDSSGLEYRRLGPKLAAKGIDTYAVDILGWGFTQLEGVDSFSAAAKVEALGSFVDSVVGKGSFCVGGASLGGASAIEFAALRKSDCTGLVLIDAQGFVDGIGPMASMPKPLAKLGVGVLKSIPLRNSANQMSYFDKETFATEEAQVIGRLHCLRDGWDDAMVSYMQSGGFYPSKKVPTIESPTLVLWGRQDGILDGEEFANKFVEEMPNASLKWIEECGHVPHLEQPDETAEAILSFLTSEVGARQRNVEDKPPLAIGVGAGFISVLAISQLAAAIMQ</sequence>
<dbReference type="SUPFAM" id="SSF53474">
    <property type="entry name" value="alpha/beta-Hydrolases"/>
    <property type="match status" value="1"/>
</dbReference>
<feature type="transmembrane region" description="Helical" evidence="1">
    <location>
        <begin position="359"/>
        <end position="381"/>
    </location>
</feature>
<accession>A0AAD2CRI4</accession>
<dbReference type="Pfam" id="PF12697">
    <property type="entry name" value="Abhydrolase_6"/>
    <property type="match status" value="1"/>
</dbReference>
<keyword evidence="2" id="KW-0732">Signal</keyword>
<evidence type="ECO:0000313" key="4">
    <source>
        <dbReference type="EMBL" id="CAJ1942186.1"/>
    </source>
</evidence>
<dbReference type="PRINTS" id="PR00412">
    <property type="entry name" value="EPOXHYDRLASE"/>
</dbReference>
<organism evidence="4 5">
    <name type="scientific">Cylindrotheca closterium</name>
    <dbReference type="NCBI Taxonomy" id="2856"/>
    <lineage>
        <taxon>Eukaryota</taxon>
        <taxon>Sar</taxon>
        <taxon>Stramenopiles</taxon>
        <taxon>Ochrophyta</taxon>
        <taxon>Bacillariophyta</taxon>
        <taxon>Bacillariophyceae</taxon>
        <taxon>Bacillariophycidae</taxon>
        <taxon>Bacillariales</taxon>
        <taxon>Bacillariaceae</taxon>
        <taxon>Cylindrotheca</taxon>
    </lineage>
</organism>
<protein>
    <recommendedName>
        <fullName evidence="3">AB hydrolase-1 domain-containing protein</fullName>
    </recommendedName>
</protein>
<evidence type="ECO:0000256" key="2">
    <source>
        <dbReference type="SAM" id="SignalP"/>
    </source>
</evidence>
<evidence type="ECO:0000256" key="1">
    <source>
        <dbReference type="SAM" id="Phobius"/>
    </source>
</evidence>
<dbReference type="Gene3D" id="3.40.50.1820">
    <property type="entry name" value="alpha/beta hydrolase"/>
    <property type="match status" value="1"/>
</dbReference>
<dbReference type="InterPro" id="IPR000639">
    <property type="entry name" value="Epox_hydrolase-like"/>
</dbReference>
<dbReference type="InterPro" id="IPR029058">
    <property type="entry name" value="AB_hydrolase_fold"/>
</dbReference>
<dbReference type="AlphaFoldDB" id="A0AAD2CRI4"/>
<feature type="chain" id="PRO_5041987170" description="AB hydrolase-1 domain-containing protein" evidence="2">
    <location>
        <begin position="19"/>
        <end position="382"/>
    </location>
</feature>